<gene>
    <name evidence="1" type="ORF">FIBSPDRAFT_849039</name>
</gene>
<dbReference type="EMBL" id="KV417487">
    <property type="protein sequence ID" value="KZP32062.1"/>
    <property type="molecule type" value="Genomic_DNA"/>
</dbReference>
<dbReference type="CDD" id="cd00882">
    <property type="entry name" value="Ras_like_GTPase"/>
    <property type="match status" value="1"/>
</dbReference>
<sequence length="240" mass="26687">MLNGGRTEVAKTSNDVIRCTFKSEPYDVTTPSGRKLTLWDTAGLDEGSTGPATALAAIKNIRGLTLQLAASEGLSLIIYMMRGKLVSSIIKDYLLFKAFCDDKVPFVLVMTGLDGESDKAGWWHRNEKHFRQAGIRSDGHACIVATKYDHNEKAYAESARDVFELIERTSSRDPWKVDKNWFIQTVINVVAVLTASSKPAERTKVLYRGLIENDVEEDEAKAAVKVYQLNLKSVRAGSRK</sequence>
<dbReference type="AlphaFoldDB" id="A0A166UUZ9"/>
<dbReference type="Proteomes" id="UP000076532">
    <property type="component" value="Unassembled WGS sequence"/>
</dbReference>
<protein>
    <recommendedName>
        <fullName evidence="3">P-loop containing nucleoside triphosphate hydrolase protein</fullName>
    </recommendedName>
</protein>
<accession>A0A166UUZ9</accession>
<reference evidence="1 2" key="1">
    <citation type="journal article" date="2016" name="Mol. Biol. Evol.">
        <title>Comparative Genomics of Early-Diverging Mushroom-Forming Fungi Provides Insights into the Origins of Lignocellulose Decay Capabilities.</title>
        <authorList>
            <person name="Nagy L.G."/>
            <person name="Riley R."/>
            <person name="Tritt A."/>
            <person name="Adam C."/>
            <person name="Daum C."/>
            <person name="Floudas D."/>
            <person name="Sun H."/>
            <person name="Yadav J.S."/>
            <person name="Pangilinan J."/>
            <person name="Larsson K.H."/>
            <person name="Matsuura K."/>
            <person name="Barry K."/>
            <person name="Labutti K."/>
            <person name="Kuo R."/>
            <person name="Ohm R.A."/>
            <person name="Bhattacharya S.S."/>
            <person name="Shirouzu T."/>
            <person name="Yoshinaga Y."/>
            <person name="Martin F.M."/>
            <person name="Grigoriev I.V."/>
            <person name="Hibbett D.S."/>
        </authorList>
    </citation>
    <scope>NUCLEOTIDE SEQUENCE [LARGE SCALE GENOMIC DNA]</scope>
    <source>
        <strain evidence="1 2">CBS 109695</strain>
    </source>
</reference>
<evidence type="ECO:0000313" key="2">
    <source>
        <dbReference type="Proteomes" id="UP000076532"/>
    </source>
</evidence>
<organism evidence="1 2">
    <name type="scientific">Athelia psychrophila</name>
    <dbReference type="NCBI Taxonomy" id="1759441"/>
    <lineage>
        <taxon>Eukaryota</taxon>
        <taxon>Fungi</taxon>
        <taxon>Dikarya</taxon>
        <taxon>Basidiomycota</taxon>
        <taxon>Agaricomycotina</taxon>
        <taxon>Agaricomycetes</taxon>
        <taxon>Agaricomycetidae</taxon>
        <taxon>Atheliales</taxon>
        <taxon>Atheliaceae</taxon>
        <taxon>Athelia</taxon>
    </lineage>
</organism>
<dbReference type="Gene3D" id="3.40.50.300">
    <property type="entry name" value="P-loop containing nucleotide triphosphate hydrolases"/>
    <property type="match status" value="1"/>
</dbReference>
<name>A0A166UUZ9_9AGAM</name>
<proteinExistence type="predicted"/>
<evidence type="ECO:0000313" key="1">
    <source>
        <dbReference type="EMBL" id="KZP32062.1"/>
    </source>
</evidence>
<dbReference type="SUPFAM" id="SSF52540">
    <property type="entry name" value="P-loop containing nucleoside triphosphate hydrolases"/>
    <property type="match status" value="1"/>
</dbReference>
<dbReference type="OrthoDB" id="8954335at2759"/>
<evidence type="ECO:0008006" key="3">
    <source>
        <dbReference type="Google" id="ProtNLM"/>
    </source>
</evidence>
<dbReference type="InterPro" id="IPR027417">
    <property type="entry name" value="P-loop_NTPase"/>
</dbReference>
<keyword evidence="2" id="KW-1185">Reference proteome</keyword>
<dbReference type="STRING" id="436010.A0A166UUZ9"/>